<dbReference type="RefSeq" id="XP_018028136.1">
    <property type="nucleotide sequence ID" value="XM_018172647.2"/>
</dbReference>
<evidence type="ECO:0000256" key="5">
    <source>
        <dbReference type="SAM" id="Phobius"/>
    </source>
</evidence>
<dbReference type="InterPro" id="IPR019498">
    <property type="entry name" value="MENTAL"/>
</dbReference>
<accession>A0A8B7PRL7</accession>
<feature type="transmembrane region" description="Helical" evidence="5">
    <location>
        <begin position="158"/>
        <end position="179"/>
    </location>
</feature>
<dbReference type="InterPro" id="IPR002913">
    <property type="entry name" value="START_lipid-bd_dom"/>
</dbReference>
<evidence type="ECO:0000256" key="1">
    <source>
        <dbReference type="ARBA" id="ARBA00004141"/>
    </source>
</evidence>
<keyword evidence="8" id="KW-1185">Reference proteome</keyword>
<keyword evidence="3 5" id="KW-0472">Membrane</keyword>
<dbReference type="KEGG" id="hazt:108683340"/>
<dbReference type="GO" id="GO:0099044">
    <property type="term" value="P:vesicle tethering to endoplasmic reticulum"/>
    <property type="evidence" value="ECO:0007669"/>
    <property type="project" value="TreeGrafter"/>
</dbReference>
<feature type="compositionally biased region" description="Polar residues" evidence="4">
    <location>
        <begin position="490"/>
        <end position="501"/>
    </location>
</feature>
<evidence type="ECO:0000256" key="2">
    <source>
        <dbReference type="ARBA" id="ARBA00022692"/>
    </source>
</evidence>
<dbReference type="Pfam" id="PF10457">
    <property type="entry name" value="MENTAL"/>
    <property type="match status" value="1"/>
</dbReference>
<dbReference type="Pfam" id="PF01852">
    <property type="entry name" value="START"/>
    <property type="match status" value="1"/>
</dbReference>
<organism evidence="8 9">
    <name type="scientific">Hyalella azteca</name>
    <name type="common">Amphipod</name>
    <dbReference type="NCBI Taxonomy" id="294128"/>
    <lineage>
        <taxon>Eukaryota</taxon>
        <taxon>Metazoa</taxon>
        <taxon>Ecdysozoa</taxon>
        <taxon>Arthropoda</taxon>
        <taxon>Crustacea</taxon>
        <taxon>Multicrustacea</taxon>
        <taxon>Malacostraca</taxon>
        <taxon>Eumalacostraca</taxon>
        <taxon>Peracarida</taxon>
        <taxon>Amphipoda</taxon>
        <taxon>Senticaudata</taxon>
        <taxon>Talitrida</taxon>
        <taxon>Talitroidea</taxon>
        <taxon>Hyalellidae</taxon>
        <taxon>Hyalella</taxon>
    </lineage>
</organism>
<dbReference type="PANTHER" id="PTHR46121:SF4">
    <property type="entry name" value="STEROIDOGENIC ACUTE REGULATORY PROTEIN-LIKE"/>
    <property type="match status" value="1"/>
</dbReference>
<dbReference type="Proteomes" id="UP000694843">
    <property type="component" value="Unplaced"/>
</dbReference>
<keyword evidence="2 5" id="KW-0812">Transmembrane</keyword>
<feature type="domain" description="MENTAL" evidence="7">
    <location>
        <begin position="46"/>
        <end position="224"/>
    </location>
</feature>
<dbReference type="PROSITE" id="PS51439">
    <property type="entry name" value="MENTAL"/>
    <property type="match status" value="1"/>
</dbReference>
<dbReference type="GO" id="GO:0008289">
    <property type="term" value="F:lipid binding"/>
    <property type="evidence" value="ECO:0007669"/>
    <property type="project" value="InterPro"/>
</dbReference>
<dbReference type="GO" id="GO:0005765">
    <property type="term" value="C:lysosomal membrane"/>
    <property type="evidence" value="ECO:0007669"/>
    <property type="project" value="TreeGrafter"/>
</dbReference>
<dbReference type="GeneID" id="108683340"/>
<feature type="transmembrane region" description="Helical" evidence="5">
    <location>
        <begin position="87"/>
        <end position="114"/>
    </location>
</feature>
<feature type="transmembrane region" description="Helical" evidence="5">
    <location>
        <begin position="52"/>
        <end position="75"/>
    </location>
</feature>
<proteinExistence type="predicted"/>
<dbReference type="InterPro" id="IPR051869">
    <property type="entry name" value="STARD3"/>
</dbReference>
<protein>
    <submittedName>
        <fullName evidence="9">Steroidogenic acute regulatory protein-like</fullName>
    </submittedName>
</protein>
<name>A0A8B7PRL7_HYAAZ</name>
<evidence type="ECO:0000259" key="6">
    <source>
        <dbReference type="PROSITE" id="PS50848"/>
    </source>
</evidence>
<feature type="domain" description="START" evidence="6">
    <location>
        <begin position="262"/>
        <end position="459"/>
    </location>
</feature>
<evidence type="ECO:0000313" key="8">
    <source>
        <dbReference type="Proteomes" id="UP000694843"/>
    </source>
</evidence>
<dbReference type="GO" id="GO:0140284">
    <property type="term" value="C:endoplasmic reticulum-endosome membrane contact site"/>
    <property type="evidence" value="ECO:0007669"/>
    <property type="project" value="TreeGrafter"/>
</dbReference>
<dbReference type="GO" id="GO:0005789">
    <property type="term" value="C:endoplasmic reticulum membrane"/>
    <property type="evidence" value="ECO:0007669"/>
    <property type="project" value="TreeGrafter"/>
</dbReference>
<dbReference type="OrthoDB" id="74575at2759"/>
<evidence type="ECO:0000313" key="9">
    <source>
        <dbReference type="RefSeq" id="XP_018028136.1"/>
    </source>
</evidence>
<gene>
    <name evidence="9" type="primary">LOC108683340</name>
</gene>
<dbReference type="PROSITE" id="PS50848">
    <property type="entry name" value="START"/>
    <property type="match status" value="1"/>
</dbReference>
<dbReference type="AlphaFoldDB" id="A0A8B7PRL7"/>
<dbReference type="GO" id="GO:0031902">
    <property type="term" value="C:late endosome membrane"/>
    <property type="evidence" value="ECO:0007669"/>
    <property type="project" value="TreeGrafter"/>
</dbReference>
<dbReference type="InterPro" id="IPR023393">
    <property type="entry name" value="START-like_dom_sf"/>
</dbReference>
<dbReference type="Gene3D" id="3.30.530.20">
    <property type="match status" value="1"/>
</dbReference>
<feature type="transmembrane region" description="Helical" evidence="5">
    <location>
        <begin position="121"/>
        <end position="138"/>
    </location>
</feature>
<keyword evidence="5" id="KW-1133">Transmembrane helix</keyword>
<feature type="region of interest" description="Disordered" evidence="4">
    <location>
        <begin position="490"/>
        <end position="509"/>
    </location>
</feature>
<evidence type="ECO:0000256" key="4">
    <source>
        <dbReference type="SAM" id="MobiDB-lite"/>
    </source>
</evidence>
<dbReference type="SMART" id="SM00234">
    <property type="entry name" value="START"/>
    <property type="match status" value="1"/>
</dbReference>
<evidence type="ECO:0000256" key="3">
    <source>
        <dbReference type="ARBA" id="ARBA00023136"/>
    </source>
</evidence>
<evidence type="ECO:0000259" key="7">
    <source>
        <dbReference type="PROSITE" id="PS51439"/>
    </source>
</evidence>
<comment type="subcellular location">
    <subcellularLocation>
        <location evidence="1">Membrane</location>
        <topology evidence="1">Multi-pass membrane protein</topology>
    </subcellularLocation>
</comment>
<dbReference type="SUPFAM" id="SSF55961">
    <property type="entry name" value="Bet v1-like"/>
    <property type="match status" value="1"/>
</dbReference>
<dbReference type="PANTHER" id="PTHR46121">
    <property type="entry name" value="STEROIDOGENIC ACUTE REGULATORY PROTEIN-LIKE"/>
    <property type="match status" value="1"/>
</dbReference>
<reference evidence="9" key="1">
    <citation type="submission" date="2025-08" db="UniProtKB">
        <authorList>
            <consortium name="RefSeq"/>
        </authorList>
    </citation>
    <scope>IDENTIFICATION</scope>
    <source>
        <tissue evidence="9">Whole organism</tissue>
    </source>
</reference>
<sequence length="509" mass="56652">MNILPVSQHGSLQSLLGQSSSTINTEQQDLLLANYNLPGLRVDGRMSAARRFFCLFVFFDLLFTSVFWIICVLIDGQSIKDGLIEEIVNYTFATSMFDMVVCSMIRFSLLLLVYALIHIQHYWMVAVTTMLSSAFYVAKSLLFEWKGSPDTGNSSSNYPFLVVLVLISFLLAWAEVWLIDFSVLPQEARAKNLIRALTSRGPGSVSGQQDATARLRDYISQCAAESVANFYSPLQSPYVFCQENVWLCLGVEALLRNYDLLRTPGWDHHSRTPAGDVITVRSSPAGRKIFRLAAPLKAPAQLIFKDVVDDAENMPSWNSALMAVRKVQSLSGSSDVVHQISADVSGLVKSRDFVMVRHWRRIQGGPLDEWTSCWISSVISIVHPQVPVDDRYVRGENGPGCWSFCESSGASSASECMFYWIMETDLKGWLPKRIVESAITSVMSEQVEALRRRAAALTQLKTQLTVNYPNLAQDDDNLLRAEVSNSFTSGANASQCNSNRNSSDDALLV</sequence>
<dbReference type="CTD" id="112046"/>
<dbReference type="OMA" id="AYHMQYD"/>